<proteinExistence type="predicted"/>
<gene>
    <name evidence="2" type="ORF">HCJ94_20495</name>
</gene>
<evidence type="ECO:0008006" key="4">
    <source>
        <dbReference type="Google" id="ProtNLM"/>
    </source>
</evidence>
<name>A0ABX0ZCT6_9ACTN</name>
<sequence>MDSYQTLHADSHQSVQADTQQAPHVDAHQTVHVDAHQTVHAEGHQTLHDFVLNLLTEPAARTAFELDPQGELLAAGLTDITAADVQEVVPLVVDHVPAYGVSTVTSATGQLGFGPLVSDATDVVSQLQNVTQQISVSSSDSGVGVAAGTLGAIAVDPSAVAAGAYVLPGIGVGVGPDGLATDLTGVHDVAYTLDADVVGAVETASAPAVGDVTTTVANPDSLLGATDSGLLGAPDGLLGGPLAGTHGQVEGVVASLGVDSTLGGLGLDDGTGGLVPPVDVPSTVGGVTGQVDGVISGVTGGVDAGVSGHVYGDTGVHGEASASTGGALGITDGLL</sequence>
<dbReference type="InterPro" id="IPR049709">
    <property type="entry name" value="IniB-like_N"/>
</dbReference>
<reference evidence="2 3" key="1">
    <citation type="submission" date="2020-03" db="EMBL/GenBank/DDBJ databases">
        <title>WGS of actinomycetes isolated from Thailand.</title>
        <authorList>
            <person name="Thawai C."/>
        </authorList>
    </citation>
    <scope>NUCLEOTIDE SEQUENCE [LARGE SCALE GENOMIC DNA]</scope>
    <source>
        <strain evidence="2 3">HSS6-12</strain>
    </source>
</reference>
<evidence type="ECO:0000313" key="3">
    <source>
        <dbReference type="Proteomes" id="UP000783871"/>
    </source>
</evidence>
<dbReference type="RefSeq" id="WP_168002652.1">
    <property type="nucleotide sequence ID" value="NZ_JAATEO010000023.1"/>
</dbReference>
<comment type="caution">
    <text evidence="2">The sequence shown here is derived from an EMBL/GenBank/DDBJ whole genome shotgun (WGS) entry which is preliminary data.</text>
</comment>
<feature type="region of interest" description="Disordered" evidence="1">
    <location>
        <begin position="1"/>
        <end position="22"/>
    </location>
</feature>
<keyword evidence="3" id="KW-1185">Reference proteome</keyword>
<organism evidence="2 3">
    <name type="scientific">Micromonospora thermarum</name>
    <dbReference type="NCBI Taxonomy" id="2720024"/>
    <lineage>
        <taxon>Bacteria</taxon>
        <taxon>Bacillati</taxon>
        <taxon>Actinomycetota</taxon>
        <taxon>Actinomycetes</taxon>
        <taxon>Micromonosporales</taxon>
        <taxon>Micromonosporaceae</taxon>
        <taxon>Micromonospora</taxon>
    </lineage>
</organism>
<evidence type="ECO:0000256" key="1">
    <source>
        <dbReference type="SAM" id="MobiDB-lite"/>
    </source>
</evidence>
<dbReference type="EMBL" id="JAATEO010000023">
    <property type="protein sequence ID" value="NJP34294.1"/>
    <property type="molecule type" value="Genomic_DNA"/>
</dbReference>
<evidence type="ECO:0000313" key="2">
    <source>
        <dbReference type="EMBL" id="NJP34294.1"/>
    </source>
</evidence>
<dbReference type="NCBIfam" id="NF038175">
    <property type="entry name" value="IniB_NTERM"/>
    <property type="match status" value="1"/>
</dbReference>
<protein>
    <recommendedName>
        <fullName evidence="4">PE-PGRS family protein</fullName>
    </recommendedName>
</protein>
<accession>A0ABX0ZCT6</accession>
<dbReference type="Proteomes" id="UP000783871">
    <property type="component" value="Unassembled WGS sequence"/>
</dbReference>